<feature type="region of interest" description="Disordered" evidence="1">
    <location>
        <begin position="130"/>
        <end position="165"/>
    </location>
</feature>
<dbReference type="EMBL" id="KN839884">
    <property type="protein sequence ID" value="KIJ59597.1"/>
    <property type="molecule type" value="Genomic_DNA"/>
</dbReference>
<accession>A0A0C9W9M1</accession>
<evidence type="ECO:0000313" key="3">
    <source>
        <dbReference type="Proteomes" id="UP000053820"/>
    </source>
</evidence>
<name>A0A0C9W9M1_9AGAM</name>
<dbReference type="HOGENOM" id="CLU_1610984_0_0_1"/>
<evidence type="ECO:0000313" key="2">
    <source>
        <dbReference type="EMBL" id="KIJ59597.1"/>
    </source>
</evidence>
<gene>
    <name evidence="2" type="ORF">HYDPIDRAFT_33037</name>
</gene>
<sequence>MPAYRELPVSTSTPLYHFHHVERFMDVINGRFRMAQMAVISRVEDCWVGAQVVVDAFAKGAKVKHGGRRARKSSQWMYYEHVGTGLDLVRFKHDVQFNAENYKTLPPSPPFSSVSGLKVRIGGVERDPQIIASRSLEEKHGEVSRHPIPLALGPRSPSRRSARGS</sequence>
<organism evidence="2 3">
    <name type="scientific">Hydnomerulius pinastri MD-312</name>
    <dbReference type="NCBI Taxonomy" id="994086"/>
    <lineage>
        <taxon>Eukaryota</taxon>
        <taxon>Fungi</taxon>
        <taxon>Dikarya</taxon>
        <taxon>Basidiomycota</taxon>
        <taxon>Agaricomycotina</taxon>
        <taxon>Agaricomycetes</taxon>
        <taxon>Agaricomycetidae</taxon>
        <taxon>Boletales</taxon>
        <taxon>Boletales incertae sedis</taxon>
        <taxon>Leucogyrophana</taxon>
    </lineage>
</organism>
<evidence type="ECO:0000256" key="1">
    <source>
        <dbReference type="SAM" id="MobiDB-lite"/>
    </source>
</evidence>
<proteinExistence type="predicted"/>
<reference evidence="2 3" key="1">
    <citation type="submission" date="2014-04" db="EMBL/GenBank/DDBJ databases">
        <title>Evolutionary Origins and Diversification of the Mycorrhizal Mutualists.</title>
        <authorList>
            <consortium name="DOE Joint Genome Institute"/>
            <consortium name="Mycorrhizal Genomics Consortium"/>
            <person name="Kohler A."/>
            <person name="Kuo A."/>
            <person name="Nagy L.G."/>
            <person name="Floudas D."/>
            <person name="Copeland A."/>
            <person name="Barry K.W."/>
            <person name="Cichocki N."/>
            <person name="Veneault-Fourrey C."/>
            <person name="LaButti K."/>
            <person name="Lindquist E.A."/>
            <person name="Lipzen A."/>
            <person name="Lundell T."/>
            <person name="Morin E."/>
            <person name="Murat C."/>
            <person name="Riley R."/>
            <person name="Ohm R."/>
            <person name="Sun H."/>
            <person name="Tunlid A."/>
            <person name="Henrissat B."/>
            <person name="Grigoriev I.V."/>
            <person name="Hibbett D.S."/>
            <person name="Martin F."/>
        </authorList>
    </citation>
    <scope>NUCLEOTIDE SEQUENCE [LARGE SCALE GENOMIC DNA]</scope>
    <source>
        <strain evidence="2 3">MD-312</strain>
    </source>
</reference>
<keyword evidence="3" id="KW-1185">Reference proteome</keyword>
<dbReference type="Proteomes" id="UP000053820">
    <property type="component" value="Unassembled WGS sequence"/>
</dbReference>
<protein>
    <submittedName>
        <fullName evidence="2">Uncharacterized protein</fullName>
    </submittedName>
</protein>
<dbReference type="AlphaFoldDB" id="A0A0C9W9M1"/>
<feature type="compositionally biased region" description="Basic and acidic residues" evidence="1">
    <location>
        <begin position="135"/>
        <end position="145"/>
    </location>
</feature>